<organism evidence="5 6">
    <name type="scientific">Porites evermanni</name>
    <dbReference type="NCBI Taxonomy" id="104178"/>
    <lineage>
        <taxon>Eukaryota</taxon>
        <taxon>Metazoa</taxon>
        <taxon>Cnidaria</taxon>
        <taxon>Anthozoa</taxon>
        <taxon>Hexacorallia</taxon>
        <taxon>Scleractinia</taxon>
        <taxon>Fungiina</taxon>
        <taxon>Poritidae</taxon>
        <taxon>Porites</taxon>
    </lineage>
</organism>
<dbReference type="SUPFAM" id="SSF51735">
    <property type="entry name" value="NAD(P)-binding Rossmann-fold domains"/>
    <property type="match status" value="2"/>
</dbReference>
<evidence type="ECO:0000259" key="3">
    <source>
        <dbReference type="Pfam" id="PF01408"/>
    </source>
</evidence>
<evidence type="ECO:0000313" key="6">
    <source>
        <dbReference type="Proteomes" id="UP001159427"/>
    </source>
</evidence>
<gene>
    <name evidence="5" type="ORF">PEVE_00010005</name>
</gene>
<proteinExistence type="inferred from homology"/>
<evidence type="ECO:0000256" key="1">
    <source>
        <dbReference type="ARBA" id="ARBA00010928"/>
    </source>
</evidence>
<comment type="caution">
    <text evidence="5">The sequence shown here is derived from an EMBL/GenBank/DDBJ whole genome shotgun (WGS) entry which is preliminary data.</text>
</comment>
<feature type="domain" description="Gfo/Idh/MocA-like oxidoreductase N-terminal" evidence="3">
    <location>
        <begin position="8"/>
        <end position="122"/>
    </location>
</feature>
<evidence type="ECO:0000313" key="5">
    <source>
        <dbReference type="EMBL" id="CAH3015008.1"/>
    </source>
</evidence>
<sequence length="690" mass="75836">MNGKVHIGFALFGLGRAGMIHANNIIRNPQARLKYIVDIDENKAKEFVESNLLDTKVVPPSEVETVLNDPSVTAAVITTPTHLHEDLVVSSLKAGKAVLCEKPVATTMEAIERCYLDAESRNIPLLCAFNRRFDPTIASVANKVRNGDIGKVHIIKTTSRDSPMPPIDFLKISGGMFHDCCVHDVDVICWIMGEAPLSVYCVAHAFHSEIGALNDVDTVGVVMKFPSGAIGQIDLSRHAVYGYDQRVEVFGADGMLSSDNVSAFSSRHFNSSGYSEPPLKDSFPQRYAEAYVLEVEHLINAIKKKEMLSISKDDVLRSWHIVDAIEKSFRSGSPVSLSLYAYFNPFPLIVAMSQGSHIGFTVFGLGRAGMIHANNIIRNPQVRLKYIVDIDEDKAKEFVESNLLDTKVVPPSDMETALSDPSVNAAVITTPTHLHEKLIVSCLKAGKAVLCEKPIATTMEAIERCYQDAENRNIPLFCAFNRRFDPTIASVANSVRKGDIGKVHIIKTTSRDGHPPSAEYIKISGGMFYDSCIHDVDLICWIMGETPLSVYCVAHAFNSEIGALNDVDTLGVVMKFPSGAIGQIDMSRHAVYGYDQRVEVFGSGGMLSSDNVSAFSSHLYNSRGCSEPPLKESFPQRYAESYNLEMHHFINTIKKKEMLSVSKGDVLRSCHVVEAIEKSFRSGNPVSLSP</sequence>
<dbReference type="InterPro" id="IPR036291">
    <property type="entry name" value="NAD(P)-bd_dom_sf"/>
</dbReference>
<evidence type="ECO:0000259" key="4">
    <source>
        <dbReference type="Pfam" id="PF22725"/>
    </source>
</evidence>
<keyword evidence="2" id="KW-0560">Oxidoreductase</keyword>
<dbReference type="PANTHER" id="PTHR42840:SF3">
    <property type="entry name" value="BINDING ROSSMANN FOLD OXIDOREDUCTASE, PUTATIVE (AFU_ORTHOLOGUE AFUA_2G10240)-RELATED"/>
    <property type="match status" value="1"/>
</dbReference>
<dbReference type="EMBL" id="CALNXI010000017">
    <property type="protein sequence ID" value="CAH3015008.1"/>
    <property type="molecule type" value="Genomic_DNA"/>
</dbReference>
<dbReference type="SUPFAM" id="SSF55347">
    <property type="entry name" value="Glyceraldehyde-3-phosphate dehydrogenase-like, C-terminal domain"/>
    <property type="match status" value="2"/>
</dbReference>
<dbReference type="InterPro" id="IPR000683">
    <property type="entry name" value="Gfo/Idh/MocA-like_OxRdtase_N"/>
</dbReference>
<protein>
    <recommendedName>
        <fullName evidence="7">Inositol 2-dehydrogenase</fullName>
    </recommendedName>
</protein>
<feature type="domain" description="GFO/IDH/MocA-like oxidoreductase" evidence="4">
    <location>
        <begin position="491"/>
        <end position="607"/>
    </location>
</feature>
<comment type="similarity">
    <text evidence="1">Belongs to the Gfo/Idh/MocA family.</text>
</comment>
<accession>A0ABN8LH99</accession>
<name>A0ABN8LH99_9CNID</name>
<evidence type="ECO:0008006" key="7">
    <source>
        <dbReference type="Google" id="ProtNLM"/>
    </source>
</evidence>
<evidence type="ECO:0000256" key="2">
    <source>
        <dbReference type="ARBA" id="ARBA00023002"/>
    </source>
</evidence>
<dbReference type="Pfam" id="PF22725">
    <property type="entry name" value="GFO_IDH_MocA_C3"/>
    <property type="match status" value="2"/>
</dbReference>
<dbReference type="Gene3D" id="3.40.50.720">
    <property type="entry name" value="NAD(P)-binding Rossmann-like Domain"/>
    <property type="match status" value="2"/>
</dbReference>
<dbReference type="Gene3D" id="3.30.360.10">
    <property type="entry name" value="Dihydrodipicolinate Reductase, domain 2"/>
    <property type="match status" value="2"/>
</dbReference>
<keyword evidence="6" id="KW-1185">Reference proteome</keyword>
<dbReference type="Proteomes" id="UP001159427">
    <property type="component" value="Unassembled WGS sequence"/>
</dbReference>
<feature type="domain" description="Gfo/Idh/MocA-like oxidoreductase N-terminal" evidence="3">
    <location>
        <begin position="359"/>
        <end position="475"/>
    </location>
</feature>
<dbReference type="PANTHER" id="PTHR42840">
    <property type="entry name" value="NAD(P)-BINDING ROSSMANN-FOLD SUPERFAMILY PROTEIN-RELATED"/>
    <property type="match status" value="1"/>
</dbReference>
<dbReference type="Pfam" id="PF01408">
    <property type="entry name" value="GFO_IDH_MocA"/>
    <property type="match status" value="2"/>
</dbReference>
<reference evidence="5 6" key="1">
    <citation type="submission" date="2022-05" db="EMBL/GenBank/DDBJ databases">
        <authorList>
            <consortium name="Genoscope - CEA"/>
            <person name="William W."/>
        </authorList>
    </citation>
    <scope>NUCLEOTIDE SEQUENCE [LARGE SCALE GENOMIC DNA]</scope>
</reference>
<feature type="domain" description="GFO/IDH/MocA-like oxidoreductase" evidence="4">
    <location>
        <begin position="140"/>
        <end position="256"/>
    </location>
</feature>
<dbReference type="InterPro" id="IPR055170">
    <property type="entry name" value="GFO_IDH_MocA-like_dom"/>
</dbReference>